<proteinExistence type="predicted"/>
<protein>
    <submittedName>
        <fullName evidence="2">Uncharacterized protein</fullName>
    </submittedName>
</protein>
<reference evidence="2" key="1">
    <citation type="submission" date="2013-12" db="EMBL/GenBank/DDBJ databases">
        <title>The Genome Sequence of Aphanomyces astaci APO3.</title>
        <authorList>
            <consortium name="The Broad Institute Genomics Platform"/>
            <person name="Russ C."/>
            <person name="Tyler B."/>
            <person name="van West P."/>
            <person name="Dieguez-Uribeondo J."/>
            <person name="Young S.K."/>
            <person name="Zeng Q."/>
            <person name="Gargeya S."/>
            <person name="Fitzgerald M."/>
            <person name="Abouelleil A."/>
            <person name="Alvarado L."/>
            <person name="Chapman S.B."/>
            <person name="Gainer-Dewar J."/>
            <person name="Goldberg J."/>
            <person name="Griggs A."/>
            <person name="Gujja S."/>
            <person name="Hansen M."/>
            <person name="Howarth C."/>
            <person name="Imamovic A."/>
            <person name="Ireland A."/>
            <person name="Larimer J."/>
            <person name="McCowan C."/>
            <person name="Murphy C."/>
            <person name="Pearson M."/>
            <person name="Poon T.W."/>
            <person name="Priest M."/>
            <person name="Roberts A."/>
            <person name="Saif S."/>
            <person name="Shea T."/>
            <person name="Sykes S."/>
            <person name="Wortman J."/>
            <person name="Nusbaum C."/>
            <person name="Birren B."/>
        </authorList>
    </citation>
    <scope>NUCLEOTIDE SEQUENCE [LARGE SCALE GENOMIC DNA]</scope>
    <source>
        <strain evidence="2">APO3</strain>
    </source>
</reference>
<dbReference type="RefSeq" id="XP_009837978.1">
    <property type="nucleotide sequence ID" value="XM_009839676.1"/>
</dbReference>
<name>W4FZ71_APHAT</name>
<gene>
    <name evidence="2" type="ORF">H257_12466</name>
</gene>
<evidence type="ECO:0000313" key="2">
    <source>
        <dbReference type="EMBL" id="ETV72296.1"/>
    </source>
</evidence>
<feature type="transmembrane region" description="Helical" evidence="1">
    <location>
        <begin position="65"/>
        <end position="86"/>
    </location>
</feature>
<keyword evidence="1" id="KW-0472">Membrane</keyword>
<dbReference type="EMBL" id="KI913154">
    <property type="protein sequence ID" value="ETV72296.1"/>
    <property type="molecule type" value="Genomic_DNA"/>
</dbReference>
<organism evidence="2">
    <name type="scientific">Aphanomyces astaci</name>
    <name type="common">Crayfish plague agent</name>
    <dbReference type="NCBI Taxonomy" id="112090"/>
    <lineage>
        <taxon>Eukaryota</taxon>
        <taxon>Sar</taxon>
        <taxon>Stramenopiles</taxon>
        <taxon>Oomycota</taxon>
        <taxon>Saprolegniomycetes</taxon>
        <taxon>Saprolegniales</taxon>
        <taxon>Verrucalvaceae</taxon>
        <taxon>Aphanomyces</taxon>
    </lineage>
</organism>
<sequence length="688" mass="75765">MIQIRPLLLPPTSFSRHDARGDMVRFTWRSSTSYGLTTKRATPTRVEGKAKPTEKGTSVRAMGRVASNVIAGMLLFVPLVTLVVLVTEGMLDRRVVSFNAQTSDYGWADYGKSCVLTTSTNGWALHTCDANTAAVAPLNVFDTIGQVLSRQWARELANASGTLHVTTCAMGGTAREGWANLQFIAGYDYFPECLPPLPQDVAGMAMLETTTRDDDGVYALIVYADLDPDMTPYTHTNSDGTVQKLIANPQRTLISVDGIVENDPTGENYIIYSRPLGPRYLVTGYCKSEIEELSVIHKDWTVPGWSQGKYAKHPVVTGWACGHTVSKATELIALQVVFSLCTLCLFAGDIYITLQGKTPKYMHGSATTWGYCVGLQGVFTNKPVLTYQVLAGLERRKLLVAFILITTMPGLLYLDVSRIYFSTQNGFRIWCLSCLMFGTFHAFGFIFFLSILDRIPCQLSHVVHYSAPTCLYGAIIGTAVACCQQPIYETAYHKFYAASPLLMLRVFGQDWSSGSYTVDGTPPVIVYLCEQILVPICIAFVVSIVVAVVDRFKLPKSLFMSIAWCRTNSFITHAQAPNWITALPLNQTNAIKIGNKMYCKPSTQALMGFATVMARDTPQVAPTAKTQSTVDVSVPIQVVNMYALVPALWFPTLIRQYGTIHSNEFTATTIQANLPPKKYKHTRGACAK</sequence>
<keyword evidence="1" id="KW-0812">Transmembrane</keyword>
<accession>W4FZ71</accession>
<feature type="transmembrane region" description="Helical" evidence="1">
    <location>
        <begin position="427"/>
        <end position="449"/>
    </location>
</feature>
<keyword evidence="1" id="KW-1133">Transmembrane helix</keyword>
<dbReference type="AlphaFoldDB" id="W4FZ71"/>
<dbReference type="VEuPathDB" id="FungiDB:H257_12466"/>
<feature type="transmembrane region" description="Helical" evidence="1">
    <location>
        <begin position="470"/>
        <end position="488"/>
    </location>
</feature>
<evidence type="ECO:0000256" key="1">
    <source>
        <dbReference type="SAM" id="Phobius"/>
    </source>
</evidence>
<dbReference type="OrthoDB" id="75876at2759"/>
<feature type="transmembrane region" description="Helical" evidence="1">
    <location>
        <begin position="398"/>
        <end position="421"/>
    </location>
</feature>
<feature type="transmembrane region" description="Helical" evidence="1">
    <location>
        <begin position="524"/>
        <end position="549"/>
    </location>
</feature>
<feature type="transmembrane region" description="Helical" evidence="1">
    <location>
        <begin position="331"/>
        <end position="352"/>
    </location>
</feature>
<dbReference type="GeneID" id="20814462"/>